<evidence type="ECO:0000313" key="2">
    <source>
        <dbReference type="EMBL" id="KAK3337568.1"/>
    </source>
</evidence>
<dbReference type="EMBL" id="JAUEPO010000001">
    <property type="protein sequence ID" value="KAK3337568.1"/>
    <property type="molecule type" value="Genomic_DNA"/>
</dbReference>
<name>A0AAE0J611_9PEZI</name>
<comment type="caution">
    <text evidence="2">The sequence shown here is derived from an EMBL/GenBank/DDBJ whole genome shotgun (WGS) entry which is preliminary data.</text>
</comment>
<keyword evidence="1" id="KW-0732">Signal</keyword>
<keyword evidence="3" id="KW-1185">Reference proteome</keyword>
<gene>
    <name evidence="2" type="ORF">B0T19DRAFT_78693</name>
</gene>
<sequence>MNWSWFLLCTRNYLTLGQAGPCWARIPTIWRATNKLCPSSAEMMYPRLWVQNRSNWENNQFPSHEIEQRVFTGRVLAKNSITL</sequence>
<feature type="signal peptide" evidence="1">
    <location>
        <begin position="1"/>
        <end position="19"/>
    </location>
</feature>
<dbReference type="AlphaFoldDB" id="A0AAE0J611"/>
<evidence type="ECO:0000313" key="3">
    <source>
        <dbReference type="Proteomes" id="UP001286456"/>
    </source>
</evidence>
<organism evidence="2 3">
    <name type="scientific">Cercophora scortea</name>
    <dbReference type="NCBI Taxonomy" id="314031"/>
    <lineage>
        <taxon>Eukaryota</taxon>
        <taxon>Fungi</taxon>
        <taxon>Dikarya</taxon>
        <taxon>Ascomycota</taxon>
        <taxon>Pezizomycotina</taxon>
        <taxon>Sordariomycetes</taxon>
        <taxon>Sordariomycetidae</taxon>
        <taxon>Sordariales</taxon>
        <taxon>Lasiosphaeriaceae</taxon>
        <taxon>Cercophora</taxon>
    </lineage>
</organism>
<evidence type="ECO:0008006" key="4">
    <source>
        <dbReference type="Google" id="ProtNLM"/>
    </source>
</evidence>
<accession>A0AAE0J611</accession>
<proteinExistence type="predicted"/>
<reference evidence="2" key="2">
    <citation type="submission" date="2023-06" db="EMBL/GenBank/DDBJ databases">
        <authorList>
            <consortium name="Lawrence Berkeley National Laboratory"/>
            <person name="Haridas S."/>
            <person name="Hensen N."/>
            <person name="Bonometti L."/>
            <person name="Westerberg I."/>
            <person name="Brannstrom I.O."/>
            <person name="Guillou S."/>
            <person name="Cros-Aarteil S."/>
            <person name="Calhoun S."/>
            <person name="Kuo A."/>
            <person name="Mondo S."/>
            <person name="Pangilinan J."/>
            <person name="Riley R."/>
            <person name="Labutti K."/>
            <person name="Andreopoulos B."/>
            <person name="Lipzen A."/>
            <person name="Chen C."/>
            <person name="Yanf M."/>
            <person name="Daum C."/>
            <person name="Ng V."/>
            <person name="Clum A."/>
            <person name="Steindorff A."/>
            <person name="Ohm R."/>
            <person name="Martin F."/>
            <person name="Silar P."/>
            <person name="Natvig D."/>
            <person name="Lalanne C."/>
            <person name="Gautier V."/>
            <person name="Ament-Velasquez S.L."/>
            <person name="Kruys A."/>
            <person name="Hutchinson M.I."/>
            <person name="Powell A.J."/>
            <person name="Barry K."/>
            <person name="Miller A.N."/>
            <person name="Grigoriev I.V."/>
            <person name="Debuchy R."/>
            <person name="Gladieux P."/>
            <person name="Thoren M.H."/>
            <person name="Johannesson H."/>
        </authorList>
    </citation>
    <scope>NUCLEOTIDE SEQUENCE</scope>
    <source>
        <strain evidence="2">SMH4131-1</strain>
    </source>
</reference>
<protein>
    <recommendedName>
        <fullName evidence="4">Secreted protein</fullName>
    </recommendedName>
</protein>
<evidence type="ECO:0000256" key="1">
    <source>
        <dbReference type="SAM" id="SignalP"/>
    </source>
</evidence>
<dbReference type="Proteomes" id="UP001286456">
    <property type="component" value="Unassembled WGS sequence"/>
</dbReference>
<feature type="chain" id="PRO_5042019768" description="Secreted protein" evidence="1">
    <location>
        <begin position="20"/>
        <end position="83"/>
    </location>
</feature>
<reference evidence="2" key="1">
    <citation type="journal article" date="2023" name="Mol. Phylogenet. Evol.">
        <title>Genome-scale phylogeny and comparative genomics of the fungal order Sordariales.</title>
        <authorList>
            <person name="Hensen N."/>
            <person name="Bonometti L."/>
            <person name="Westerberg I."/>
            <person name="Brannstrom I.O."/>
            <person name="Guillou S."/>
            <person name="Cros-Aarteil S."/>
            <person name="Calhoun S."/>
            <person name="Haridas S."/>
            <person name="Kuo A."/>
            <person name="Mondo S."/>
            <person name="Pangilinan J."/>
            <person name="Riley R."/>
            <person name="LaButti K."/>
            <person name="Andreopoulos B."/>
            <person name="Lipzen A."/>
            <person name="Chen C."/>
            <person name="Yan M."/>
            <person name="Daum C."/>
            <person name="Ng V."/>
            <person name="Clum A."/>
            <person name="Steindorff A."/>
            <person name="Ohm R.A."/>
            <person name="Martin F."/>
            <person name="Silar P."/>
            <person name="Natvig D.O."/>
            <person name="Lalanne C."/>
            <person name="Gautier V."/>
            <person name="Ament-Velasquez S.L."/>
            <person name="Kruys A."/>
            <person name="Hutchinson M.I."/>
            <person name="Powell A.J."/>
            <person name="Barry K."/>
            <person name="Miller A.N."/>
            <person name="Grigoriev I.V."/>
            <person name="Debuchy R."/>
            <person name="Gladieux P."/>
            <person name="Hiltunen Thoren M."/>
            <person name="Johannesson H."/>
        </authorList>
    </citation>
    <scope>NUCLEOTIDE SEQUENCE</scope>
    <source>
        <strain evidence="2">SMH4131-1</strain>
    </source>
</reference>